<accession>A0A4Y3VBE2</accession>
<organism evidence="1 2">
    <name type="scientific">Streptomyces spinoverrucosus</name>
    <dbReference type="NCBI Taxonomy" id="284043"/>
    <lineage>
        <taxon>Bacteria</taxon>
        <taxon>Bacillati</taxon>
        <taxon>Actinomycetota</taxon>
        <taxon>Actinomycetes</taxon>
        <taxon>Kitasatosporales</taxon>
        <taxon>Streptomycetaceae</taxon>
        <taxon>Streptomyces</taxon>
    </lineage>
</organism>
<evidence type="ECO:0000313" key="1">
    <source>
        <dbReference type="EMBL" id="GEC03635.1"/>
    </source>
</evidence>
<keyword evidence="2" id="KW-1185">Reference proteome</keyword>
<dbReference type="AlphaFoldDB" id="A0A4Y3VBE2"/>
<dbReference type="EMBL" id="BJND01000008">
    <property type="protein sequence ID" value="GEC03635.1"/>
    <property type="molecule type" value="Genomic_DNA"/>
</dbReference>
<sequence length="62" mass="6859">MNTLTEGEVYRIHWVPGTDRLLAVCHCGGEREFEDPVALWDWLLAHPEGHSSPHAHASPAAS</sequence>
<dbReference type="Proteomes" id="UP000317881">
    <property type="component" value="Unassembled WGS sequence"/>
</dbReference>
<proteinExistence type="predicted"/>
<dbReference type="RefSeq" id="WP_141307806.1">
    <property type="nucleotide sequence ID" value="NZ_BJND01000008.1"/>
</dbReference>
<dbReference type="OrthoDB" id="4242542at2"/>
<reference evidence="1 2" key="1">
    <citation type="submission" date="2019-06" db="EMBL/GenBank/DDBJ databases">
        <title>Whole genome shotgun sequence of Streptomyces spinoverrucosus NBRC 14228.</title>
        <authorList>
            <person name="Hosoyama A."/>
            <person name="Uohara A."/>
            <person name="Ohji S."/>
            <person name="Ichikawa N."/>
        </authorList>
    </citation>
    <scope>NUCLEOTIDE SEQUENCE [LARGE SCALE GENOMIC DNA]</scope>
    <source>
        <strain evidence="1 2">NBRC 14228</strain>
    </source>
</reference>
<protein>
    <submittedName>
        <fullName evidence="1">Uncharacterized protein</fullName>
    </submittedName>
</protein>
<gene>
    <name evidence="1" type="ORF">SSP24_12900</name>
</gene>
<evidence type="ECO:0000313" key="2">
    <source>
        <dbReference type="Proteomes" id="UP000317881"/>
    </source>
</evidence>
<comment type="caution">
    <text evidence="1">The sequence shown here is derived from an EMBL/GenBank/DDBJ whole genome shotgun (WGS) entry which is preliminary data.</text>
</comment>
<name>A0A4Y3VBE2_9ACTN</name>